<dbReference type="AlphaFoldDB" id="A0AA38RQE4"/>
<organism evidence="2 3">
    <name type="scientific">Pleurostoma richardsiae</name>
    <dbReference type="NCBI Taxonomy" id="41990"/>
    <lineage>
        <taxon>Eukaryota</taxon>
        <taxon>Fungi</taxon>
        <taxon>Dikarya</taxon>
        <taxon>Ascomycota</taxon>
        <taxon>Pezizomycotina</taxon>
        <taxon>Sordariomycetes</taxon>
        <taxon>Sordariomycetidae</taxon>
        <taxon>Calosphaeriales</taxon>
        <taxon>Pleurostomataceae</taxon>
        <taxon>Pleurostoma</taxon>
    </lineage>
</organism>
<sequence>MIIAPRVTALLAALNLYVLATDQDPGCWRALIWRKLQAANVTNTKFVGTQPAQGCGFIYDGANEGHGGGLATAIVSNNQLPR</sequence>
<evidence type="ECO:0000313" key="2">
    <source>
        <dbReference type="EMBL" id="KAJ9138341.1"/>
    </source>
</evidence>
<evidence type="ECO:0000256" key="1">
    <source>
        <dbReference type="SAM" id="SignalP"/>
    </source>
</evidence>
<reference evidence="2" key="1">
    <citation type="submission" date="2022-07" db="EMBL/GenBank/DDBJ databases">
        <title>Fungi with potential for degradation of polypropylene.</title>
        <authorList>
            <person name="Gostincar C."/>
        </authorList>
    </citation>
    <scope>NUCLEOTIDE SEQUENCE</scope>
    <source>
        <strain evidence="2">EXF-13308</strain>
    </source>
</reference>
<feature type="signal peptide" evidence="1">
    <location>
        <begin position="1"/>
        <end position="20"/>
    </location>
</feature>
<dbReference type="Gene3D" id="3.40.50.1110">
    <property type="entry name" value="SGNH hydrolase"/>
    <property type="match status" value="1"/>
</dbReference>
<comment type="caution">
    <text evidence="2">The sequence shown here is derived from an EMBL/GenBank/DDBJ whole genome shotgun (WGS) entry which is preliminary data.</text>
</comment>
<keyword evidence="3" id="KW-1185">Reference proteome</keyword>
<keyword evidence="1" id="KW-0732">Signal</keyword>
<accession>A0AA38RQE4</accession>
<dbReference type="EMBL" id="JANBVO010000030">
    <property type="protein sequence ID" value="KAJ9138341.1"/>
    <property type="molecule type" value="Genomic_DNA"/>
</dbReference>
<name>A0AA38RQE4_9PEZI</name>
<dbReference type="InterPro" id="IPR036514">
    <property type="entry name" value="SGNH_hydro_sf"/>
</dbReference>
<proteinExistence type="predicted"/>
<feature type="chain" id="PRO_5041294947" evidence="1">
    <location>
        <begin position="21"/>
        <end position="82"/>
    </location>
</feature>
<protein>
    <submittedName>
        <fullName evidence="2">Uncharacterized protein</fullName>
    </submittedName>
</protein>
<gene>
    <name evidence="2" type="ORF">NKR23_g8438</name>
</gene>
<dbReference type="Proteomes" id="UP001174694">
    <property type="component" value="Unassembled WGS sequence"/>
</dbReference>
<evidence type="ECO:0000313" key="3">
    <source>
        <dbReference type="Proteomes" id="UP001174694"/>
    </source>
</evidence>